<proteinExistence type="predicted"/>
<reference evidence="2" key="1">
    <citation type="submission" date="2025-08" db="UniProtKB">
        <authorList>
            <consortium name="RefSeq"/>
        </authorList>
    </citation>
    <scope>IDENTIFICATION</scope>
    <source>
        <tissue evidence="2">Total insect</tissue>
    </source>
</reference>
<dbReference type="InParanoid" id="A0A6P8ZCS2"/>
<dbReference type="GeneID" id="117648327"/>
<keyword evidence="1" id="KW-1185">Reference proteome</keyword>
<protein>
    <submittedName>
        <fullName evidence="2">Uncharacterized protein LOC117648327</fullName>
    </submittedName>
</protein>
<evidence type="ECO:0000313" key="1">
    <source>
        <dbReference type="Proteomes" id="UP000515158"/>
    </source>
</evidence>
<name>A0A6P8ZCS2_THRPL</name>
<dbReference type="KEGG" id="tpal:117648327"/>
<dbReference type="AlphaFoldDB" id="A0A6P8ZCS2"/>
<accession>A0A6P8ZCS2</accession>
<sequence>MDEKGASYISSGVRFTKQLKTVSKFVVIITKCTGGISDNLCEYYIRWVWTTGLCSFIPAKDMFWTPFIDSFEPPFRCPVKGYYFMRNATLDLDKLKNLVPDLSKHIWPVEIQLYNENGDLVICVAATGEFRYVRGTTTG</sequence>
<dbReference type="RefSeq" id="XP_034246692.1">
    <property type="nucleotide sequence ID" value="XM_034390801.1"/>
</dbReference>
<gene>
    <name evidence="2" type="primary">LOC117648327</name>
</gene>
<dbReference type="OrthoDB" id="6610714at2759"/>
<dbReference type="Proteomes" id="UP000515158">
    <property type="component" value="Unplaced"/>
</dbReference>
<evidence type="ECO:0000313" key="2">
    <source>
        <dbReference type="RefSeq" id="XP_034246692.1"/>
    </source>
</evidence>
<organism evidence="2">
    <name type="scientific">Thrips palmi</name>
    <name type="common">Melon thrips</name>
    <dbReference type="NCBI Taxonomy" id="161013"/>
    <lineage>
        <taxon>Eukaryota</taxon>
        <taxon>Metazoa</taxon>
        <taxon>Ecdysozoa</taxon>
        <taxon>Arthropoda</taxon>
        <taxon>Hexapoda</taxon>
        <taxon>Insecta</taxon>
        <taxon>Pterygota</taxon>
        <taxon>Neoptera</taxon>
        <taxon>Paraneoptera</taxon>
        <taxon>Thysanoptera</taxon>
        <taxon>Terebrantia</taxon>
        <taxon>Thripoidea</taxon>
        <taxon>Thripidae</taxon>
        <taxon>Thrips</taxon>
    </lineage>
</organism>